<evidence type="ECO:0000256" key="12">
    <source>
        <dbReference type="SAM" id="MobiDB-lite"/>
    </source>
</evidence>
<feature type="compositionally biased region" description="Basic and acidic residues" evidence="12">
    <location>
        <begin position="471"/>
        <end position="483"/>
    </location>
</feature>
<keyword evidence="8" id="KW-0505">Motor protein</keyword>
<dbReference type="GO" id="GO:0030239">
    <property type="term" value="P:myofibril assembly"/>
    <property type="evidence" value="ECO:0007669"/>
    <property type="project" value="UniProtKB-ARBA"/>
</dbReference>
<dbReference type="Pfam" id="PF01576">
    <property type="entry name" value="Myosin_tail_1"/>
    <property type="match status" value="2"/>
</dbReference>
<feature type="coiled-coil region" evidence="11">
    <location>
        <begin position="33"/>
        <end position="67"/>
    </location>
</feature>
<evidence type="ECO:0000259" key="13">
    <source>
        <dbReference type="Pfam" id="PF01576"/>
    </source>
</evidence>
<dbReference type="InterPro" id="IPR002928">
    <property type="entry name" value="Myosin_tail"/>
</dbReference>
<comment type="function">
    <text evidence="10">Paramyosin is a major structural component of many thick filaments isolated from invertebrate muscles.</text>
</comment>
<name>A0A1B0GLV3_PHLPP</name>
<evidence type="ECO:0000256" key="6">
    <source>
        <dbReference type="ARBA" id="ARBA00023054"/>
    </source>
</evidence>
<dbReference type="VEuPathDB" id="VectorBase:PPAPM1_000939"/>
<dbReference type="AlphaFoldDB" id="A0A1B0GLV3"/>
<keyword evidence="4" id="KW-0787">Thick filament</keyword>
<feature type="region of interest" description="Disordered" evidence="12">
    <location>
        <begin position="509"/>
        <end position="546"/>
    </location>
</feature>
<feature type="coiled-coil region" evidence="11">
    <location>
        <begin position="729"/>
        <end position="834"/>
    </location>
</feature>
<dbReference type="GO" id="GO:0016459">
    <property type="term" value="C:myosin complex"/>
    <property type="evidence" value="ECO:0007669"/>
    <property type="project" value="UniProtKB-KW"/>
</dbReference>
<evidence type="ECO:0000256" key="7">
    <source>
        <dbReference type="ARBA" id="ARBA00023123"/>
    </source>
</evidence>
<evidence type="ECO:0000256" key="9">
    <source>
        <dbReference type="ARBA" id="ARBA00023179"/>
    </source>
</evidence>
<feature type="coiled-coil region" evidence="11">
    <location>
        <begin position="870"/>
        <end position="1068"/>
    </location>
</feature>
<evidence type="ECO:0000256" key="3">
    <source>
        <dbReference type="ARBA" id="ARBA00018623"/>
    </source>
</evidence>
<comment type="subcellular location">
    <subcellularLocation>
        <location evidence="1">Cytoplasm</location>
        <location evidence="1">Myofibril</location>
    </subcellularLocation>
</comment>
<dbReference type="Gene3D" id="1.20.5.1160">
    <property type="entry name" value="Vasodilator-stimulated phosphoprotein"/>
    <property type="match status" value="1"/>
</dbReference>
<evidence type="ECO:0000256" key="5">
    <source>
        <dbReference type="ARBA" id="ARBA00022490"/>
    </source>
</evidence>
<evidence type="ECO:0000256" key="1">
    <source>
        <dbReference type="ARBA" id="ARBA00004657"/>
    </source>
</evidence>
<dbReference type="Gene3D" id="1.20.5.340">
    <property type="match status" value="1"/>
</dbReference>
<accession>A0A1B0GLV3</accession>
<evidence type="ECO:0000256" key="11">
    <source>
        <dbReference type="SAM" id="Coils"/>
    </source>
</evidence>
<feature type="region of interest" description="Disordered" evidence="12">
    <location>
        <begin position="471"/>
        <end position="490"/>
    </location>
</feature>
<dbReference type="EMBL" id="AJVK01002074">
    <property type="status" value="NOT_ANNOTATED_CDS"/>
    <property type="molecule type" value="Genomic_DNA"/>
</dbReference>
<dbReference type="EnsemblMetazoa" id="PPAI000110-RA">
    <property type="protein sequence ID" value="PPAI000110-PA"/>
    <property type="gene ID" value="PPAI000110"/>
</dbReference>
<dbReference type="GO" id="GO:0030016">
    <property type="term" value="C:myofibril"/>
    <property type="evidence" value="ECO:0007669"/>
    <property type="project" value="UniProtKB-SubCell"/>
</dbReference>
<dbReference type="SUPFAM" id="SSF90257">
    <property type="entry name" value="Myosin rod fragments"/>
    <property type="match status" value="2"/>
</dbReference>
<feature type="coiled-coil region" evidence="11">
    <location>
        <begin position="118"/>
        <end position="194"/>
    </location>
</feature>
<evidence type="ECO:0000313" key="14">
    <source>
        <dbReference type="EnsemblMetazoa" id="PPAI000110-PA"/>
    </source>
</evidence>
<protein>
    <recommendedName>
        <fullName evidence="3">Paramyosin</fullName>
    </recommendedName>
</protein>
<keyword evidence="9" id="KW-0514">Muscle protein</keyword>
<evidence type="ECO:0000256" key="8">
    <source>
        <dbReference type="ARBA" id="ARBA00023175"/>
    </source>
</evidence>
<keyword evidence="5" id="KW-0963">Cytoplasm</keyword>
<dbReference type="PANTHER" id="PTHR46349:SF6">
    <property type="entry name" value="MYOSIN-6-LIKE"/>
    <property type="match status" value="1"/>
</dbReference>
<organism evidence="14 15">
    <name type="scientific">Phlebotomus papatasi</name>
    <name type="common">Sandfly</name>
    <dbReference type="NCBI Taxonomy" id="29031"/>
    <lineage>
        <taxon>Eukaryota</taxon>
        <taxon>Metazoa</taxon>
        <taxon>Ecdysozoa</taxon>
        <taxon>Arthropoda</taxon>
        <taxon>Hexapoda</taxon>
        <taxon>Insecta</taxon>
        <taxon>Pterygota</taxon>
        <taxon>Neoptera</taxon>
        <taxon>Endopterygota</taxon>
        <taxon>Diptera</taxon>
        <taxon>Nematocera</taxon>
        <taxon>Psychodoidea</taxon>
        <taxon>Psychodidae</taxon>
        <taxon>Phlebotomus</taxon>
        <taxon>Phlebotomus</taxon>
    </lineage>
</organism>
<dbReference type="VEuPathDB" id="VectorBase:PPAI000110"/>
<evidence type="ECO:0000256" key="2">
    <source>
        <dbReference type="ARBA" id="ARBA00008447"/>
    </source>
</evidence>
<dbReference type="PANTHER" id="PTHR46349">
    <property type="entry name" value="CINGULIN-LIKE PROTEIN 1-RELATED"/>
    <property type="match status" value="1"/>
</dbReference>
<keyword evidence="6 11" id="KW-0175">Coiled coil</keyword>
<reference evidence="14" key="1">
    <citation type="submission" date="2022-08" db="UniProtKB">
        <authorList>
            <consortium name="EnsemblMetazoa"/>
        </authorList>
    </citation>
    <scope>IDENTIFICATION</scope>
    <source>
        <strain evidence="14">Israel</strain>
    </source>
</reference>
<dbReference type="FunFam" id="1.20.5.340:FF:000035">
    <property type="entry name" value="Paramyosin, long form"/>
    <property type="match status" value="1"/>
</dbReference>
<dbReference type="Gene3D" id="1.10.287.1490">
    <property type="match status" value="1"/>
</dbReference>
<dbReference type="GO" id="GO:0032982">
    <property type="term" value="C:myosin filament"/>
    <property type="evidence" value="ECO:0007669"/>
    <property type="project" value="UniProtKB-KW"/>
</dbReference>
<evidence type="ECO:0000313" key="15">
    <source>
        <dbReference type="Proteomes" id="UP000092462"/>
    </source>
</evidence>
<dbReference type="Proteomes" id="UP000092462">
    <property type="component" value="Unassembled WGS sequence"/>
</dbReference>
<dbReference type="SUPFAM" id="SSF57997">
    <property type="entry name" value="Tropomyosin"/>
    <property type="match status" value="1"/>
</dbReference>
<evidence type="ECO:0000256" key="10">
    <source>
        <dbReference type="ARBA" id="ARBA00049580"/>
    </source>
</evidence>
<evidence type="ECO:0000256" key="4">
    <source>
        <dbReference type="ARBA" id="ARBA00022433"/>
    </source>
</evidence>
<proteinExistence type="inferred from homology"/>
<feature type="domain" description="Myosin tail" evidence="13">
    <location>
        <begin position="699"/>
        <end position="1068"/>
    </location>
</feature>
<sequence length="1094" mass="127136">MSTAVKSSKYSYRSTGGGSADVNIEYSADLSALSRLEDKIRLLQDDLESERELRQRIEREKADLSVQVIAMSERLEEAEGGAENQFEMNRKRDVEMTKLRKLLEDVHLESEETAHLLKKKHQEVMADFQEQLDLLTKAKVRAEKEKSKFQSEVYELLSQVETVNKEKILVVKQVEKLEVHISELNVRIEELNRTVLDITAHKTRLSSENIELVKEVQDLKVNIEAVQYSKSQVITQLEDARRRLEDEDRRRSSLEASLHQVEIELDSVRLQLEEESEARLDLERQLVKMTGEAQQWRAKYDAEAAARAEEIEELRRKYTARIQEQEEHIESLLVKLNNLEKQKSRLQSEVEVLIIDLEKSNATARELQKRVDTLERTTVELKTRLDETVLLYEGAQRDLRNKQAEITRLNHELDKVKENNNLLSRENKKLGDELHDARATIADYTRRLHEFELELRRLENERDELTAAYKEAEAGRKAEEQRAQRLASEFNSFRHEAERRIAEKDEEIESIRNRYAPHPSARSLDGKRESAETQSPADKSRSLVDKHRVKPLNVEQAVAAERIVKICEEKSGIDRLIERNKKRREEDYLKLLRKLNDIDIFAERYNLQKTKEVMGDYRQEVQISKELKKAIRGKSANAISRALLEESTRNIEAGQNENFTVEDGTIIIRSGSISRGRSESRYVRTSHVEFMDERAINQLEASVTNSLEQVKRELINFNSKSTEIYHETSKQTAIEIEQLNARVVEAETKLKTEVARIKKKLQITITELEMSLDVANKTNIDLQKTIKKQSLQLTELQSSYEEMQRQLQQTLDQYAVAQRRLTSLTAEIDEVRANYDVALRGKRSAELACEEAGTRITELNNINVSLASTKAKIEQELQVIASDYEEVTRELRVSDERYQKVQVELKHTVELLHEEQERVVKIEAIKKSLEVEVKNLSIRLEEVETNAIVGSKRIISKLEARIRDLELELEEEKRRHAETIKILRKKERTVKEVMIQCEEDQKNVILLQESLEKANSKIAMFRRQLQEQVREGVSQQSVTRVRRFQRELEAAEDRADVAETNLNLIRAKHRTFVTTSSVPGSQVYLVQETRTTTE</sequence>
<keyword evidence="15" id="KW-1185">Reference proteome</keyword>
<keyword evidence="7" id="KW-0518">Myosin</keyword>
<comment type="similarity">
    <text evidence="2">Belongs to the paramyosin family.</text>
</comment>
<feature type="domain" description="Myosin tail" evidence="13">
    <location>
        <begin position="34"/>
        <end position="512"/>
    </location>
</feature>